<evidence type="ECO:0000313" key="2">
    <source>
        <dbReference type="Proteomes" id="UP000738349"/>
    </source>
</evidence>
<sequence length="179" mass="19461">MAQEFRIRKSPHDSKLLVIHPAGYPKDAYPLYCIKPSTKKPNVTVSRGPMRPDTIVGYATLHSFSSKIDASVRGQPLPMKESTFSDKFTLEVPHLGTFKWKQSMFSGTLELFDSSGQKLARLGSAGTFSSEKKLELMVPCDDFFMDIVVLSGMAARQATKNAEEAVEGAAEAVSAVAGA</sequence>
<keyword evidence="2" id="KW-1185">Reference proteome</keyword>
<reference evidence="1" key="1">
    <citation type="journal article" date="2021" name="Nat. Commun.">
        <title>Genetic determinants of endophytism in the Arabidopsis root mycobiome.</title>
        <authorList>
            <person name="Mesny F."/>
            <person name="Miyauchi S."/>
            <person name="Thiergart T."/>
            <person name="Pickel B."/>
            <person name="Atanasova L."/>
            <person name="Karlsson M."/>
            <person name="Huettel B."/>
            <person name="Barry K.W."/>
            <person name="Haridas S."/>
            <person name="Chen C."/>
            <person name="Bauer D."/>
            <person name="Andreopoulos W."/>
            <person name="Pangilinan J."/>
            <person name="LaButti K."/>
            <person name="Riley R."/>
            <person name="Lipzen A."/>
            <person name="Clum A."/>
            <person name="Drula E."/>
            <person name="Henrissat B."/>
            <person name="Kohler A."/>
            <person name="Grigoriev I.V."/>
            <person name="Martin F.M."/>
            <person name="Hacquard S."/>
        </authorList>
    </citation>
    <scope>NUCLEOTIDE SEQUENCE</scope>
    <source>
        <strain evidence="1">MPI-CAGE-AT-0147</strain>
    </source>
</reference>
<protein>
    <submittedName>
        <fullName evidence="1">Uncharacterized protein</fullName>
    </submittedName>
</protein>
<proteinExistence type="predicted"/>
<gene>
    <name evidence="1" type="ORF">EDB81DRAFT_813901</name>
</gene>
<dbReference type="AlphaFoldDB" id="A0A9P9DIS9"/>
<organism evidence="1 2">
    <name type="scientific">Dactylonectria macrodidyma</name>
    <dbReference type="NCBI Taxonomy" id="307937"/>
    <lineage>
        <taxon>Eukaryota</taxon>
        <taxon>Fungi</taxon>
        <taxon>Dikarya</taxon>
        <taxon>Ascomycota</taxon>
        <taxon>Pezizomycotina</taxon>
        <taxon>Sordariomycetes</taxon>
        <taxon>Hypocreomycetidae</taxon>
        <taxon>Hypocreales</taxon>
        <taxon>Nectriaceae</taxon>
        <taxon>Dactylonectria</taxon>
    </lineage>
</organism>
<dbReference type="EMBL" id="JAGMUV010000024">
    <property type="protein sequence ID" value="KAH7121410.1"/>
    <property type="molecule type" value="Genomic_DNA"/>
</dbReference>
<dbReference type="Proteomes" id="UP000738349">
    <property type="component" value="Unassembled WGS sequence"/>
</dbReference>
<evidence type="ECO:0000313" key="1">
    <source>
        <dbReference type="EMBL" id="KAH7121410.1"/>
    </source>
</evidence>
<accession>A0A9P9DIS9</accession>
<comment type="caution">
    <text evidence="1">The sequence shown here is derived from an EMBL/GenBank/DDBJ whole genome shotgun (WGS) entry which is preliminary data.</text>
</comment>
<dbReference type="OrthoDB" id="4725912at2759"/>
<name>A0A9P9DIS9_9HYPO</name>